<dbReference type="SUPFAM" id="SSF52266">
    <property type="entry name" value="SGNH hydrolase"/>
    <property type="match status" value="1"/>
</dbReference>
<protein>
    <submittedName>
        <fullName evidence="3">Uncharacterized protein LOC129323422</fullName>
    </submittedName>
</protein>
<dbReference type="RefSeq" id="XP_054825929.1">
    <property type="nucleotide sequence ID" value="XM_054969954.1"/>
</dbReference>
<dbReference type="Gene3D" id="3.40.50.1110">
    <property type="entry name" value="SGNH hydrolase"/>
    <property type="match status" value="1"/>
</dbReference>
<dbReference type="AlphaFoldDB" id="A0AA97IUP2"/>
<name>A0AA97IUP2_EUBMA</name>
<evidence type="ECO:0000256" key="1">
    <source>
        <dbReference type="SAM" id="MobiDB-lite"/>
    </source>
</evidence>
<proteinExistence type="predicted"/>
<evidence type="ECO:0000313" key="3">
    <source>
        <dbReference type="RefSeq" id="XP_054825929.1"/>
    </source>
</evidence>
<accession>A0AA97IUP2</accession>
<organism evidence="2 3">
    <name type="scientific">Eublepharis macularius</name>
    <name type="common">Leopard gecko</name>
    <name type="synonym">Cyrtodactylus macularius</name>
    <dbReference type="NCBI Taxonomy" id="481883"/>
    <lineage>
        <taxon>Eukaryota</taxon>
        <taxon>Metazoa</taxon>
        <taxon>Chordata</taxon>
        <taxon>Craniata</taxon>
        <taxon>Vertebrata</taxon>
        <taxon>Euteleostomi</taxon>
        <taxon>Lepidosauria</taxon>
        <taxon>Squamata</taxon>
        <taxon>Bifurcata</taxon>
        <taxon>Gekkota</taxon>
        <taxon>Eublepharidae</taxon>
        <taxon>Eublepharinae</taxon>
        <taxon>Eublepharis</taxon>
    </lineage>
</organism>
<keyword evidence="2" id="KW-1185">Reference proteome</keyword>
<dbReference type="Proteomes" id="UP001190640">
    <property type="component" value="Chromosome 2"/>
</dbReference>
<dbReference type="KEGG" id="emc:129323422"/>
<feature type="region of interest" description="Disordered" evidence="1">
    <location>
        <begin position="198"/>
        <end position="245"/>
    </location>
</feature>
<evidence type="ECO:0000313" key="2">
    <source>
        <dbReference type="Proteomes" id="UP001190640"/>
    </source>
</evidence>
<dbReference type="InterPro" id="IPR036514">
    <property type="entry name" value="SGNH_hydro_sf"/>
</dbReference>
<dbReference type="GeneID" id="129323422"/>
<gene>
    <name evidence="3" type="primary">LOC129323422</name>
</gene>
<sequence>MTRADFNKDLASCLSALDGVSGVVASDGGSSQDHPTLTESVADIDQEWSADSGQVAIAVEQPMPDGAVSGQERKRILICGHSMVFWAANQAKRTQFGSQLGLCAVATVDWQGRHGLRWPGLLPLLFRGRKGPPPHIVVIHLGGNDLGLVQGKALSMQVAEDLEYISSRWPSVLIVWSEMLQRRVWWEAFDTRIARNPIHLGPEQPQNLDTHAMGAKGNKDTSATEKSEKNLEDPTNEHEPSVRVG</sequence>
<reference evidence="3" key="1">
    <citation type="submission" date="2025-08" db="UniProtKB">
        <authorList>
            <consortium name="RefSeq"/>
        </authorList>
    </citation>
    <scope>IDENTIFICATION</scope>
    <source>
        <tissue evidence="3">Blood</tissue>
    </source>
</reference>
<feature type="compositionally biased region" description="Basic and acidic residues" evidence="1">
    <location>
        <begin position="217"/>
        <end position="245"/>
    </location>
</feature>